<protein>
    <submittedName>
        <fullName evidence="1">Uncharacterized protein</fullName>
    </submittedName>
</protein>
<dbReference type="HOGENOM" id="CLU_2405963_0_0_1"/>
<evidence type="ECO:0000313" key="2">
    <source>
        <dbReference type="Proteomes" id="UP000004995"/>
    </source>
</evidence>
<organism evidence="1 2">
    <name type="scientific">Setaria italica</name>
    <name type="common">Foxtail millet</name>
    <name type="synonym">Panicum italicum</name>
    <dbReference type="NCBI Taxonomy" id="4555"/>
    <lineage>
        <taxon>Eukaryota</taxon>
        <taxon>Viridiplantae</taxon>
        <taxon>Streptophyta</taxon>
        <taxon>Embryophyta</taxon>
        <taxon>Tracheophyta</taxon>
        <taxon>Spermatophyta</taxon>
        <taxon>Magnoliopsida</taxon>
        <taxon>Liliopsida</taxon>
        <taxon>Poales</taxon>
        <taxon>Poaceae</taxon>
        <taxon>PACMAD clade</taxon>
        <taxon>Panicoideae</taxon>
        <taxon>Panicodae</taxon>
        <taxon>Paniceae</taxon>
        <taxon>Cenchrinae</taxon>
        <taxon>Setaria</taxon>
    </lineage>
</organism>
<dbReference type="InParanoid" id="K4AM46"/>
<reference evidence="1" key="2">
    <citation type="submission" date="2018-08" db="UniProtKB">
        <authorList>
            <consortium name="EnsemblPlants"/>
        </authorList>
    </citation>
    <scope>IDENTIFICATION</scope>
    <source>
        <strain evidence="1">Yugu1</strain>
    </source>
</reference>
<name>K4AM46_SETIT</name>
<dbReference type="EnsemblPlants" id="KQK89463">
    <property type="protein sequence ID" value="KQK89463"/>
    <property type="gene ID" value="SETIT_039981mg"/>
</dbReference>
<proteinExistence type="predicted"/>
<reference evidence="2" key="1">
    <citation type="journal article" date="2012" name="Nat. Biotechnol.">
        <title>Reference genome sequence of the model plant Setaria.</title>
        <authorList>
            <person name="Bennetzen J.L."/>
            <person name="Schmutz J."/>
            <person name="Wang H."/>
            <person name="Percifield R."/>
            <person name="Hawkins J."/>
            <person name="Pontaroli A.C."/>
            <person name="Estep M."/>
            <person name="Feng L."/>
            <person name="Vaughn J.N."/>
            <person name="Grimwood J."/>
            <person name="Jenkins J."/>
            <person name="Barry K."/>
            <person name="Lindquist E."/>
            <person name="Hellsten U."/>
            <person name="Deshpande S."/>
            <person name="Wang X."/>
            <person name="Wu X."/>
            <person name="Mitros T."/>
            <person name="Triplett J."/>
            <person name="Yang X."/>
            <person name="Ye C.Y."/>
            <person name="Mauro-Herrera M."/>
            <person name="Wang L."/>
            <person name="Li P."/>
            <person name="Sharma M."/>
            <person name="Sharma R."/>
            <person name="Ronald P.C."/>
            <person name="Panaud O."/>
            <person name="Kellogg E.A."/>
            <person name="Brutnell T.P."/>
            <person name="Doust A.N."/>
            <person name="Tuskan G.A."/>
            <person name="Rokhsar D."/>
            <person name="Devos K.M."/>
        </authorList>
    </citation>
    <scope>NUCLEOTIDE SEQUENCE [LARGE SCALE GENOMIC DNA]</scope>
    <source>
        <strain evidence="2">cv. Yugu1</strain>
    </source>
</reference>
<dbReference type="EMBL" id="AGNK02005723">
    <property type="status" value="NOT_ANNOTATED_CDS"/>
    <property type="molecule type" value="Genomic_DNA"/>
</dbReference>
<dbReference type="Proteomes" id="UP000004995">
    <property type="component" value="Unassembled WGS sequence"/>
</dbReference>
<accession>K4AM46</accession>
<keyword evidence="2" id="KW-1185">Reference proteome</keyword>
<sequence>PPTALPKPSGLGACKRKEAPAAFDQVRLARSKIRLHKGYKEASTIKEKRKIEVIAAPKKGRQRPGQLRCRAAGATGKRVPVPSCSCSFEIEAF</sequence>
<evidence type="ECO:0000313" key="1">
    <source>
        <dbReference type="EnsemblPlants" id="KQK89463"/>
    </source>
</evidence>
<dbReference type="AlphaFoldDB" id="K4AM46"/>
<dbReference type="Gramene" id="KQK89463">
    <property type="protein sequence ID" value="KQK89463"/>
    <property type="gene ID" value="SETIT_039981mg"/>
</dbReference>